<reference evidence="6 7" key="1">
    <citation type="submission" date="2024-09" db="EMBL/GenBank/DDBJ databases">
        <authorList>
            <person name="Sun Q."/>
            <person name="Mori K."/>
        </authorList>
    </citation>
    <scope>NUCLEOTIDE SEQUENCE [LARGE SCALE GENOMIC DNA]</scope>
    <source>
        <strain evidence="6 7">TBRC 2205</strain>
    </source>
</reference>
<dbReference type="RefSeq" id="WP_377342449.1">
    <property type="nucleotide sequence ID" value="NZ_JBHLUE010000019.1"/>
</dbReference>
<name>A0ABV6P2C8_9ACTN</name>
<feature type="compositionally biased region" description="Pro residues" evidence="3">
    <location>
        <begin position="176"/>
        <end position="186"/>
    </location>
</feature>
<keyword evidence="1 4" id="KW-0732">Signal</keyword>
<feature type="compositionally biased region" description="Pro residues" evidence="3">
    <location>
        <begin position="196"/>
        <end position="208"/>
    </location>
</feature>
<dbReference type="CDD" id="cd12214">
    <property type="entry name" value="ChiA1_BD"/>
    <property type="match status" value="1"/>
</dbReference>
<dbReference type="Gene3D" id="2.10.10.20">
    <property type="entry name" value="Carbohydrate-binding module superfamily 5/12"/>
    <property type="match status" value="1"/>
</dbReference>
<keyword evidence="2" id="KW-0378">Hydrolase</keyword>
<dbReference type="InterPro" id="IPR004302">
    <property type="entry name" value="Cellulose/chitin-bd_N"/>
</dbReference>
<evidence type="ECO:0000256" key="2">
    <source>
        <dbReference type="ARBA" id="ARBA00022801"/>
    </source>
</evidence>
<dbReference type="PANTHER" id="PTHR34823">
    <property type="entry name" value="GLCNAC-BINDING PROTEIN A"/>
    <property type="match status" value="1"/>
</dbReference>
<feature type="chain" id="PRO_5047380762" evidence="4">
    <location>
        <begin position="28"/>
        <end position="267"/>
    </location>
</feature>
<evidence type="ECO:0000313" key="7">
    <source>
        <dbReference type="Proteomes" id="UP001589894"/>
    </source>
</evidence>
<dbReference type="Pfam" id="PF02839">
    <property type="entry name" value="CBM_5_12"/>
    <property type="match status" value="1"/>
</dbReference>
<dbReference type="SUPFAM" id="SSF81296">
    <property type="entry name" value="E set domains"/>
    <property type="match status" value="1"/>
</dbReference>
<protein>
    <submittedName>
        <fullName evidence="6">Lytic polysaccharide monooxygenase</fullName>
    </submittedName>
</protein>
<proteinExistence type="predicted"/>
<sequence length="267" mass="27002">MRVRILLPLAVVGGLLGGLAVATPAAAHGYVSAPPSRQALCAQGRVANCGPIQYEPQSVEGPKGLTSCSGGNASFAILDDESVGWPATPVPAGTVTFTWVFTARHATRDWTYLIGGAPVAVVDGGGRQPEASVTHSLNLAGRTGRQKILAVWNIADTGNAFYSCIDVDLGGTGGPGPSPSPTPTPSATPTGAPTPTASPTPTGAPTPSPTVSTPPTIPPGVPAWAAGTAYRIGDVVGYAGRSYRCRQAHTALAGWEPPNTPALWSPL</sequence>
<accession>A0ABV6P2C8</accession>
<evidence type="ECO:0000256" key="4">
    <source>
        <dbReference type="SAM" id="SignalP"/>
    </source>
</evidence>
<dbReference type="Gene3D" id="2.70.50.50">
    <property type="entry name" value="chitin-binding protein cbp21"/>
    <property type="match status" value="1"/>
</dbReference>
<evidence type="ECO:0000259" key="5">
    <source>
        <dbReference type="SMART" id="SM00495"/>
    </source>
</evidence>
<dbReference type="CDD" id="cd21177">
    <property type="entry name" value="LPMO_AA10"/>
    <property type="match status" value="1"/>
</dbReference>
<dbReference type="EMBL" id="JBHLUE010000019">
    <property type="protein sequence ID" value="MFC0567178.1"/>
    <property type="molecule type" value="Genomic_DNA"/>
</dbReference>
<dbReference type="InterPro" id="IPR014756">
    <property type="entry name" value="Ig_E-set"/>
</dbReference>
<keyword evidence="7" id="KW-1185">Reference proteome</keyword>
<gene>
    <name evidence="6" type="ORF">ACFFHU_23950</name>
</gene>
<dbReference type="InterPro" id="IPR003610">
    <property type="entry name" value="CBM5/12"/>
</dbReference>
<dbReference type="PANTHER" id="PTHR34823:SF1">
    <property type="entry name" value="CHITIN-BINDING TYPE-4 DOMAIN-CONTAINING PROTEIN"/>
    <property type="match status" value="1"/>
</dbReference>
<feature type="region of interest" description="Disordered" evidence="3">
    <location>
        <begin position="172"/>
        <end position="218"/>
    </location>
</feature>
<feature type="signal peptide" evidence="4">
    <location>
        <begin position="1"/>
        <end position="27"/>
    </location>
</feature>
<dbReference type="Pfam" id="PF03067">
    <property type="entry name" value="LPMO_10"/>
    <property type="match status" value="1"/>
</dbReference>
<dbReference type="SMART" id="SM00495">
    <property type="entry name" value="ChtBD3"/>
    <property type="match status" value="1"/>
</dbReference>
<feature type="domain" description="Chitin-binding type-3" evidence="5">
    <location>
        <begin position="221"/>
        <end position="267"/>
    </location>
</feature>
<evidence type="ECO:0000256" key="3">
    <source>
        <dbReference type="SAM" id="MobiDB-lite"/>
    </source>
</evidence>
<organism evidence="6 7">
    <name type="scientific">Plantactinospora siamensis</name>
    <dbReference type="NCBI Taxonomy" id="555372"/>
    <lineage>
        <taxon>Bacteria</taxon>
        <taxon>Bacillati</taxon>
        <taxon>Actinomycetota</taxon>
        <taxon>Actinomycetes</taxon>
        <taxon>Micromonosporales</taxon>
        <taxon>Micromonosporaceae</taxon>
        <taxon>Plantactinospora</taxon>
    </lineage>
</organism>
<dbReference type="Proteomes" id="UP001589894">
    <property type="component" value="Unassembled WGS sequence"/>
</dbReference>
<dbReference type="InterPro" id="IPR036573">
    <property type="entry name" value="CBM_sf_5/12"/>
</dbReference>
<keyword evidence="6" id="KW-0503">Monooxygenase</keyword>
<dbReference type="SUPFAM" id="SSF51055">
    <property type="entry name" value="Carbohydrate binding domain"/>
    <property type="match status" value="1"/>
</dbReference>
<dbReference type="GO" id="GO:0004497">
    <property type="term" value="F:monooxygenase activity"/>
    <property type="evidence" value="ECO:0007669"/>
    <property type="project" value="UniProtKB-KW"/>
</dbReference>
<keyword evidence="6" id="KW-0560">Oxidoreductase</keyword>
<comment type="caution">
    <text evidence="6">The sequence shown here is derived from an EMBL/GenBank/DDBJ whole genome shotgun (WGS) entry which is preliminary data.</text>
</comment>
<dbReference type="InterPro" id="IPR051024">
    <property type="entry name" value="GlcNAc_Chitin_IntDeg"/>
</dbReference>
<evidence type="ECO:0000313" key="6">
    <source>
        <dbReference type="EMBL" id="MFC0567178.1"/>
    </source>
</evidence>
<evidence type="ECO:0000256" key="1">
    <source>
        <dbReference type="ARBA" id="ARBA00022729"/>
    </source>
</evidence>